<evidence type="ECO:0000313" key="2">
    <source>
        <dbReference type="EMBL" id="QJR36049.1"/>
    </source>
</evidence>
<keyword evidence="1" id="KW-0812">Transmembrane</keyword>
<dbReference type="EMBL" id="CP053085">
    <property type="protein sequence ID" value="QJR36049.1"/>
    <property type="molecule type" value="Genomic_DNA"/>
</dbReference>
<evidence type="ECO:0000256" key="1">
    <source>
        <dbReference type="SAM" id="Phobius"/>
    </source>
</evidence>
<feature type="transmembrane region" description="Helical" evidence="1">
    <location>
        <begin position="12"/>
        <end position="33"/>
    </location>
</feature>
<organism evidence="2 3">
    <name type="scientific">Gemmatimonas groenlandica</name>
    <dbReference type="NCBI Taxonomy" id="2732249"/>
    <lineage>
        <taxon>Bacteria</taxon>
        <taxon>Pseudomonadati</taxon>
        <taxon>Gemmatimonadota</taxon>
        <taxon>Gemmatimonadia</taxon>
        <taxon>Gemmatimonadales</taxon>
        <taxon>Gemmatimonadaceae</taxon>
        <taxon>Gemmatimonas</taxon>
    </lineage>
</organism>
<reference evidence="2 3" key="1">
    <citation type="submission" date="2020-05" db="EMBL/GenBank/DDBJ databases">
        <title>Complete genome sequence of Gemmatimonas greenlandica TET16.</title>
        <authorList>
            <person name="Zeng Y."/>
        </authorList>
    </citation>
    <scope>NUCLEOTIDE SEQUENCE [LARGE SCALE GENOMIC DNA]</scope>
    <source>
        <strain evidence="2 3">TET16</strain>
    </source>
</reference>
<dbReference type="KEGG" id="ggr:HKW67_11280"/>
<dbReference type="InterPro" id="IPR012902">
    <property type="entry name" value="N_methyl_site"/>
</dbReference>
<keyword evidence="3" id="KW-1185">Reference proteome</keyword>
<accession>A0A6M4IQL1</accession>
<dbReference type="AlphaFoldDB" id="A0A6M4IQL1"/>
<name>A0A6M4IQL1_9BACT</name>
<keyword evidence="1" id="KW-0472">Membrane</keyword>
<evidence type="ECO:0000313" key="3">
    <source>
        <dbReference type="Proteomes" id="UP000500938"/>
    </source>
</evidence>
<gene>
    <name evidence="2" type="ORF">HKW67_11280</name>
</gene>
<dbReference type="Pfam" id="PF07963">
    <property type="entry name" value="N_methyl"/>
    <property type="match status" value="1"/>
</dbReference>
<proteinExistence type="predicted"/>
<dbReference type="Proteomes" id="UP000500938">
    <property type="component" value="Chromosome"/>
</dbReference>
<dbReference type="RefSeq" id="WP_171225482.1">
    <property type="nucleotide sequence ID" value="NZ_CP053085.1"/>
</dbReference>
<sequence length="310" mass="33985">MRTLPRARRGFTLAEVLISMTIGMVVIASATAFSLSSWQTRRSWTVRENVDRGARFVGLSIARDVQEAGISMVGTAVFSALGSVGDTVSVLSVPFDPQEAPVYPIFDDGDTLPNYPPGGTCGVSCIDFKKVNGAYTLKAGDLVRLQVGTTRRLLLLTSVANQSANVFRIQFLPATRLVNREAGLDNLLLARSGTTIQRLNAVMYWRVPSTKQLMRAERLTSTGAPDGDVVATGVQVFQSRLVFMSGAEHPTYDGLDADTTNDGNDVIGVRIRAKIRSDRSDPAVNKGKPVDRWYEWRVAPRNLLYEKNRM</sequence>
<protein>
    <recommendedName>
        <fullName evidence="4">Prepilin-type N-terminal cleavage/methylation domain-containing protein</fullName>
    </recommendedName>
</protein>
<evidence type="ECO:0008006" key="4">
    <source>
        <dbReference type="Google" id="ProtNLM"/>
    </source>
</evidence>
<keyword evidence="1" id="KW-1133">Transmembrane helix</keyword>